<evidence type="ECO:0000313" key="2">
    <source>
        <dbReference type="Proteomes" id="UP000184225"/>
    </source>
</evidence>
<dbReference type="OrthoDB" id="9808993at2"/>
<evidence type="ECO:0000313" key="1">
    <source>
        <dbReference type="EMBL" id="SHJ11473.1"/>
    </source>
</evidence>
<dbReference type="RefSeq" id="WP_073152655.1">
    <property type="nucleotide sequence ID" value="NZ_FQYY01000008.1"/>
</dbReference>
<dbReference type="GO" id="GO:0016787">
    <property type="term" value="F:hydrolase activity"/>
    <property type="evidence" value="ECO:0007669"/>
    <property type="project" value="UniProtKB-KW"/>
</dbReference>
<organism evidence="1 2">
    <name type="scientific">Mesonia phycicola</name>
    <dbReference type="NCBI Taxonomy" id="579105"/>
    <lineage>
        <taxon>Bacteria</taxon>
        <taxon>Pseudomonadati</taxon>
        <taxon>Bacteroidota</taxon>
        <taxon>Flavobacteriia</taxon>
        <taxon>Flavobacteriales</taxon>
        <taxon>Flavobacteriaceae</taxon>
        <taxon>Mesonia</taxon>
    </lineage>
</organism>
<dbReference type="Proteomes" id="UP000184225">
    <property type="component" value="Unassembled WGS sequence"/>
</dbReference>
<dbReference type="PIRSF" id="PIRSF035170">
    <property type="entry name" value="HD_phosphohydro"/>
    <property type="match status" value="1"/>
</dbReference>
<keyword evidence="1" id="KW-0378">Hydrolase</keyword>
<proteinExistence type="predicted"/>
<dbReference type="SUPFAM" id="SSF109604">
    <property type="entry name" value="HD-domain/PDEase-like"/>
    <property type="match status" value="1"/>
</dbReference>
<accession>A0A1M6GNH7</accession>
<gene>
    <name evidence="1" type="ORF">SAMN04488096_108127</name>
</gene>
<reference evidence="1 2" key="1">
    <citation type="submission" date="2016-11" db="EMBL/GenBank/DDBJ databases">
        <authorList>
            <person name="Jaros S."/>
            <person name="Januszkiewicz K."/>
            <person name="Wedrychowicz H."/>
        </authorList>
    </citation>
    <scope>NUCLEOTIDE SEQUENCE [LARGE SCALE GENOMIC DNA]</scope>
    <source>
        <strain evidence="1 2">DSM 21425</strain>
    </source>
</reference>
<dbReference type="EMBL" id="FQYY01000008">
    <property type="protein sequence ID" value="SHJ11473.1"/>
    <property type="molecule type" value="Genomic_DNA"/>
</dbReference>
<name>A0A1M6GNH7_9FLAO</name>
<sequence>MLKEKFINLLAKYSDNKNYNLECWSEIKNCYTSNSRHYHNLEHLKNMLSELIPIQSEVEDLDCLLFAIFYHDIVYKSTKSNNESQSALFFQKRIAKTSFQNLKKCMLQIEATKEHKISADSDTNILLDLDLSILGKPSEEYKKYTEGIRKEYQIYPDFLYKKGRKKVLNSMLELESIFKTDYFKQQYEHQAKENLRLELNLLSR</sequence>
<dbReference type="InterPro" id="IPR009218">
    <property type="entry name" value="HD_phosphohydro"/>
</dbReference>
<protein>
    <submittedName>
        <fullName evidence="1">Predicted metal-dependent phosphohydrolase, HD superfamily</fullName>
    </submittedName>
</protein>
<dbReference type="PANTHER" id="PTHR21174">
    <property type="match status" value="1"/>
</dbReference>
<dbReference type="AlphaFoldDB" id="A0A1M6GNH7"/>
<dbReference type="PANTHER" id="PTHR21174:SF0">
    <property type="entry name" value="HD PHOSPHOHYDROLASE FAMILY PROTEIN-RELATED"/>
    <property type="match status" value="1"/>
</dbReference>
<keyword evidence="2" id="KW-1185">Reference proteome</keyword>
<dbReference type="STRING" id="579105.SAMN04488096_108127"/>